<evidence type="ECO:0000256" key="1">
    <source>
        <dbReference type="SAM" id="MobiDB-lite"/>
    </source>
</evidence>
<proteinExistence type="predicted"/>
<reference evidence="3 4" key="1">
    <citation type="submission" date="2020-03" db="EMBL/GenBank/DDBJ databases">
        <title>WGS of actinomycetes isolated from Thailand.</title>
        <authorList>
            <person name="Thawai C."/>
        </authorList>
    </citation>
    <scope>NUCLEOTIDE SEQUENCE [LARGE SCALE GENOMIC DNA]</scope>
    <source>
        <strain evidence="3 4">FMUSA5-5</strain>
    </source>
</reference>
<evidence type="ECO:0000313" key="4">
    <source>
        <dbReference type="Proteomes" id="UP000696294"/>
    </source>
</evidence>
<feature type="region of interest" description="Disordered" evidence="1">
    <location>
        <begin position="142"/>
        <end position="177"/>
    </location>
</feature>
<keyword evidence="4" id="KW-1185">Reference proteome</keyword>
<keyword evidence="2" id="KW-1133">Transmembrane helix</keyword>
<evidence type="ECO:0000256" key="2">
    <source>
        <dbReference type="SAM" id="Phobius"/>
    </source>
</evidence>
<dbReference type="EMBL" id="JAATEP010000072">
    <property type="protein sequence ID" value="NJP97725.1"/>
    <property type="molecule type" value="Genomic_DNA"/>
</dbReference>
<evidence type="ECO:0000313" key="3">
    <source>
        <dbReference type="EMBL" id="NJP97725.1"/>
    </source>
</evidence>
<dbReference type="RefSeq" id="WP_168020387.1">
    <property type="nucleotide sequence ID" value="NZ_JAATEP010000072.1"/>
</dbReference>
<accession>A0ABX1BJ37</accession>
<gene>
    <name evidence="3" type="ORF">HCN51_51310</name>
</gene>
<dbReference type="Pfam" id="PF19649">
    <property type="entry name" value="DUF6152"/>
    <property type="match status" value="1"/>
</dbReference>
<feature type="compositionally biased region" description="Low complexity" evidence="1">
    <location>
        <begin position="157"/>
        <end position="177"/>
    </location>
</feature>
<comment type="caution">
    <text evidence="3">The sequence shown here is derived from an EMBL/GenBank/DDBJ whole genome shotgun (WGS) entry which is preliminary data.</text>
</comment>
<protein>
    <recommendedName>
        <fullName evidence="5">LPXTG cell wall anchor domain-containing protein</fullName>
    </recommendedName>
</protein>
<sequence>MKSMIFGLALLSTLHHGWEDFRTERPLYVSGTVSEVRWGNPHPQVRLRVAAPVRVPSGLAERSIPAELEELGGREVLQHTRAFNGRDEEVVLILAPLERLTAWGMPDRIREGERLEAVGYAHREHADEFRPELLIRQDGRAIRQRSVRLPQTPPSTSPSSASESEGSHAASAASDGGAGAGPLPWIAGAALLAGGGMVVAVRMRRRRHGASDVA</sequence>
<name>A0ABX1BJ37_9ACTN</name>
<feature type="transmembrane region" description="Helical" evidence="2">
    <location>
        <begin position="183"/>
        <end position="201"/>
    </location>
</feature>
<keyword evidence="2" id="KW-0472">Membrane</keyword>
<organism evidence="3 4">
    <name type="scientific">Nonomuraea composti</name>
    <dbReference type="NCBI Taxonomy" id="2720023"/>
    <lineage>
        <taxon>Bacteria</taxon>
        <taxon>Bacillati</taxon>
        <taxon>Actinomycetota</taxon>
        <taxon>Actinomycetes</taxon>
        <taxon>Streptosporangiales</taxon>
        <taxon>Streptosporangiaceae</taxon>
        <taxon>Nonomuraea</taxon>
    </lineage>
</organism>
<keyword evidence="2" id="KW-0812">Transmembrane</keyword>
<dbReference type="Proteomes" id="UP000696294">
    <property type="component" value="Unassembled WGS sequence"/>
</dbReference>
<evidence type="ECO:0008006" key="5">
    <source>
        <dbReference type="Google" id="ProtNLM"/>
    </source>
</evidence>
<dbReference type="InterPro" id="IPR046150">
    <property type="entry name" value="DUF6152"/>
</dbReference>